<accession>A0A6I3X535</accession>
<dbReference type="Pfam" id="PF12571">
    <property type="entry name" value="Phage_tail_fib"/>
    <property type="match status" value="1"/>
</dbReference>
<gene>
    <name evidence="2" type="ORF">GJV26_00140</name>
</gene>
<reference evidence="2 3" key="1">
    <citation type="submission" date="2019-11" db="EMBL/GenBank/DDBJ databases">
        <title>Draft Genome Sequences of Six Type Strains of the Genus Massilia.</title>
        <authorList>
            <person name="Miess H."/>
            <person name="Frediansyah A."/>
            <person name="Goeker M."/>
            <person name="Gross H."/>
        </authorList>
    </citation>
    <scope>NUCLEOTIDE SEQUENCE [LARGE SCALE GENOMIC DNA]</scope>
    <source>
        <strain evidence="2 3">DSM 17513</strain>
    </source>
</reference>
<feature type="domain" description="Phage tail fibre protein N-terminal" evidence="1">
    <location>
        <begin position="2"/>
        <end position="144"/>
    </location>
</feature>
<keyword evidence="3" id="KW-1185">Reference proteome</keyword>
<dbReference type="AlphaFoldDB" id="A0A6I3X535"/>
<dbReference type="EMBL" id="WNWM01000001">
    <property type="protein sequence ID" value="MUI10906.1"/>
    <property type="molecule type" value="Genomic_DNA"/>
</dbReference>
<dbReference type="OrthoDB" id="9810174at2"/>
<dbReference type="Proteomes" id="UP000431684">
    <property type="component" value="Unassembled WGS sequence"/>
</dbReference>
<evidence type="ECO:0000313" key="3">
    <source>
        <dbReference type="Proteomes" id="UP000431684"/>
    </source>
</evidence>
<organism evidence="2 3">
    <name type="scientific">Pseudoduganella dura</name>
    <dbReference type="NCBI Taxonomy" id="321982"/>
    <lineage>
        <taxon>Bacteria</taxon>
        <taxon>Pseudomonadati</taxon>
        <taxon>Pseudomonadota</taxon>
        <taxon>Betaproteobacteria</taxon>
        <taxon>Burkholderiales</taxon>
        <taxon>Oxalobacteraceae</taxon>
        <taxon>Telluria group</taxon>
        <taxon>Pseudoduganella</taxon>
    </lineage>
</organism>
<comment type="caution">
    <text evidence="2">The sequence shown here is derived from an EMBL/GenBank/DDBJ whole genome shotgun (WGS) entry which is preliminary data.</text>
</comment>
<sequence>MTTFFSVPTLVGLAELAGAIRDGMTVPFTHLAIGDGGGNPVDPTGRTGLVREVDRVQVASIKKHPAEPTWLVVEAAIPEDRGGYWIRELALIGGRAGGKVMSVSNYPAVERPAPGAGAVTGMVLRMVVAFVDAAAVSVLVDPQAYATLQAVLDQIGIHEGKADPHPQYTTPGEAATVAATAVGMHQAEADPHPQYARVGRLLTADVLKALRGARAFRFFNSAS</sequence>
<protein>
    <recommendedName>
        <fullName evidence="1">Phage tail fibre protein N-terminal domain-containing protein</fullName>
    </recommendedName>
</protein>
<proteinExistence type="predicted"/>
<dbReference type="InterPro" id="IPR022225">
    <property type="entry name" value="Phage_tail_fibre_N"/>
</dbReference>
<evidence type="ECO:0000313" key="2">
    <source>
        <dbReference type="EMBL" id="MUI10906.1"/>
    </source>
</evidence>
<evidence type="ECO:0000259" key="1">
    <source>
        <dbReference type="Pfam" id="PF12571"/>
    </source>
</evidence>
<name>A0A6I3X535_9BURK</name>
<dbReference type="RefSeq" id="WP_155706568.1">
    <property type="nucleotide sequence ID" value="NZ_BMWU01000049.1"/>
</dbReference>